<accession>A0AAW1SHN2</accession>
<dbReference type="PANTHER" id="PTHR43798">
    <property type="entry name" value="MONOACYLGLYCEROL LIPASE"/>
    <property type="match status" value="1"/>
</dbReference>
<reference evidence="3 4" key="1">
    <citation type="journal article" date="2024" name="Nat. Commun.">
        <title>Phylogenomics reveals the evolutionary origins of lichenization in chlorophyte algae.</title>
        <authorList>
            <person name="Puginier C."/>
            <person name="Libourel C."/>
            <person name="Otte J."/>
            <person name="Skaloud P."/>
            <person name="Haon M."/>
            <person name="Grisel S."/>
            <person name="Petersen M."/>
            <person name="Berrin J.G."/>
            <person name="Delaux P.M."/>
            <person name="Dal Grande F."/>
            <person name="Keller J."/>
        </authorList>
    </citation>
    <scope>NUCLEOTIDE SEQUENCE [LARGE SCALE GENOMIC DNA]</scope>
    <source>
        <strain evidence="3 4">SAG 2523</strain>
    </source>
</reference>
<evidence type="ECO:0000313" key="4">
    <source>
        <dbReference type="Proteomes" id="UP001485043"/>
    </source>
</evidence>
<dbReference type="GO" id="GO:0016020">
    <property type="term" value="C:membrane"/>
    <property type="evidence" value="ECO:0007669"/>
    <property type="project" value="TreeGrafter"/>
</dbReference>
<evidence type="ECO:0000313" key="3">
    <source>
        <dbReference type="EMBL" id="KAK9845203.1"/>
    </source>
</evidence>
<dbReference type="InterPro" id="IPR029058">
    <property type="entry name" value="AB_hydrolase_fold"/>
</dbReference>
<evidence type="ECO:0000259" key="2">
    <source>
        <dbReference type="Pfam" id="PF00561"/>
    </source>
</evidence>
<dbReference type="Proteomes" id="UP001485043">
    <property type="component" value="Unassembled WGS sequence"/>
</dbReference>
<proteinExistence type="predicted"/>
<organism evidence="3 4">
    <name type="scientific">Apatococcus fuscideae</name>
    <dbReference type="NCBI Taxonomy" id="2026836"/>
    <lineage>
        <taxon>Eukaryota</taxon>
        <taxon>Viridiplantae</taxon>
        <taxon>Chlorophyta</taxon>
        <taxon>core chlorophytes</taxon>
        <taxon>Trebouxiophyceae</taxon>
        <taxon>Chlorellales</taxon>
        <taxon>Chlorellaceae</taxon>
        <taxon>Apatococcus</taxon>
    </lineage>
</organism>
<gene>
    <name evidence="3" type="ORF">WJX84_011602</name>
</gene>
<keyword evidence="1" id="KW-0378">Hydrolase</keyword>
<dbReference type="AlphaFoldDB" id="A0AAW1SHN2"/>
<feature type="domain" description="AB hydrolase-1" evidence="2">
    <location>
        <begin position="23"/>
        <end position="258"/>
    </location>
</feature>
<sequence length="292" mass="32570">MSPTVQVSDGVSIAYECWGKKGPVVVFIHGWSGSRHYFDLNAGPLSKHCRVYALDLRSHGESGRPTWGHHVARLAKDVYDVLEFLDLWDVTIVGTSLGASIIWSFFELFGHAHLAKAVFVDQPPLQNRAEDWALGSNGCYDAASLARLQTTLKLDFESIAQGNLTDCLSRPIRPDVLDALKEETMRADPLALSKIMADHTQLDWRPTLPRIDIPCLNVIGGKSGLCPLEGCQYITQHVPDCEEVIFEDCNHWLYLEDPLRFNALIADFAMRPRVAEASDLQAPIQSLETYHA</sequence>
<dbReference type="Pfam" id="PF00561">
    <property type="entry name" value="Abhydrolase_1"/>
    <property type="match status" value="1"/>
</dbReference>
<comment type="caution">
    <text evidence="3">The sequence shown here is derived from an EMBL/GenBank/DDBJ whole genome shotgun (WGS) entry which is preliminary data.</text>
</comment>
<dbReference type="InterPro" id="IPR050266">
    <property type="entry name" value="AB_hydrolase_sf"/>
</dbReference>
<dbReference type="Gene3D" id="3.40.50.1820">
    <property type="entry name" value="alpha/beta hydrolase"/>
    <property type="match status" value="1"/>
</dbReference>
<name>A0AAW1SHN2_9CHLO</name>
<evidence type="ECO:0000256" key="1">
    <source>
        <dbReference type="ARBA" id="ARBA00022801"/>
    </source>
</evidence>
<dbReference type="GO" id="GO:0016787">
    <property type="term" value="F:hydrolase activity"/>
    <property type="evidence" value="ECO:0007669"/>
    <property type="project" value="UniProtKB-KW"/>
</dbReference>
<dbReference type="SUPFAM" id="SSF53474">
    <property type="entry name" value="alpha/beta-Hydrolases"/>
    <property type="match status" value="1"/>
</dbReference>
<dbReference type="EMBL" id="JALJOV010001627">
    <property type="protein sequence ID" value="KAK9845203.1"/>
    <property type="molecule type" value="Genomic_DNA"/>
</dbReference>
<protein>
    <recommendedName>
        <fullName evidence="2">AB hydrolase-1 domain-containing protein</fullName>
    </recommendedName>
</protein>
<dbReference type="PANTHER" id="PTHR43798:SF31">
    <property type="entry name" value="AB HYDROLASE SUPERFAMILY PROTEIN YCLE"/>
    <property type="match status" value="1"/>
</dbReference>
<dbReference type="InterPro" id="IPR000073">
    <property type="entry name" value="AB_hydrolase_1"/>
</dbReference>
<keyword evidence="4" id="KW-1185">Reference proteome</keyword>